<dbReference type="PANTHER" id="PTHR47430:SF4">
    <property type="entry name" value="GB|AAC33480.1"/>
    <property type="match status" value="1"/>
</dbReference>
<gene>
    <name evidence="6" type="ORF">OLC1_LOCUS9819</name>
</gene>
<evidence type="ECO:0000256" key="3">
    <source>
        <dbReference type="SAM" id="MobiDB-lite"/>
    </source>
</evidence>
<proteinExistence type="predicted"/>
<evidence type="ECO:0000259" key="4">
    <source>
        <dbReference type="PROSITE" id="PS50090"/>
    </source>
</evidence>
<name>A0AAV1CZR3_OLDCO</name>
<feature type="compositionally biased region" description="Basic residues" evidence="3">
    <location>
        <begin position="352"/>
        <end position="363"/>
    </location>
</feature>
<protein>
    <submittedName>
        <fullName evidence="6">OLC1v1036767C1</fullName>
    </submittedName>
</protein>
<feature type="domain" description="Myb-like" evidence="4">
    <location>
        <begin position="499"/>
        <end position="548"/>
    </location>
</feature>
<dbReference type="SUPFAM" id="SSF46689">
    <property type="entry name" value="Homeodomain-like"/>
    <property type="match status" value="2"/>
</dbReference>
<dbReference type="PANTHER" id="PTHR47430">
    <property type="entry name" value="GB|AAC33480.1"/>
    <property type="match status" value="1"/>
</dbReference>
<keyword evidence="7" id="KW-1185">Reference proteome</keyword>
<dbReference type="InterPro" id="IPR017930">
    <property type="entry name" value="Myb_dom"/>
</dbReference>
<feature type="domain" description="Myb-like" evidence="4">
    <location>
        <begin position="549"/>
        <end position="617"/>
    </location>
</feature>
<feature type="compositionally biased region" description="Basic and acidic residues" evidence="3">
    <location>
        <begin position="100"/>
        <end position="109"/>
    </location>
</feature>
<dbReference type="PROSITE" id="PS51294">
    <property type="entry name" value="HTH_MYB"/>
    <property type="match status" value="1"/>
</dbReference>
<dbReference type="PROSITE" id="PS50090">
    <property type="entry name" value="MYB_LIKE"/>
    <property type="match status" value="3"/>
</dbReference>
<evidence type="ECO:0000259" key="5">
    <source>
        <dbReference type="PROSITE" id="PS51294"/>
    </source>
</evidence>
<feature type="compositionally biased region" description="Basic and acidic residues" evidence="3">
    <location>
        <begin position="195"/>
        <end position="207"/>
    </location>
</feature>
<evidence type="ECO:0000313" key="7">
    <source>
        <dbReference type="Proteomes" id="UP001161247"/>
    </source>
</evidence>
<accession>A0AAV1CZR3</accession>
<feature type="compositionally biased region" description="Basic and acidic residues" evidence="3">
    <location>
        <begin position="8"/>
        <end position="27"/>
    </location>
</feature>
<feature type="compositionally biased region" description="Basic and acidic residues" evidence="3">
    <location>
        <begin position="119"/>
        <end position="151"/>
    </location>
</feature>
<feature type="region of interest" description="Disordered" evidence="3">
    <location>
        <begin position="257"/>
        <end position="413"/>
    </location>
</feature>
<evidence type="ECO:0000313" key="6">
    <source>
        <dbReference type="EMBL" id="CAI9099882.1"/>
    </source>
</evidence>
<feature type="compositionally biased region" description="Basic and acidic residues" evidence="3">
    <location>
        <begin position="378"/>
        <end position="404"/>
    </location>
</feature>
<feature type="compositionally biased region" description="Basic and acidic residues" evidence="3">
    <location>
        <begin position="56"/>
        <end position="65"/>
    </location>
</feature>
<feature type="domain" description="HTH myb-type" evidence="5">
    <location>
        <begin position="504"/>
        <end position="552"/>
    </location>
</feature>
<dbReference type="EMBL" id="OX459120">
    <property type="protein sequence ID" value="CAI9099882.1"/>
    <property type="molecule type" value="Genomic_DNA"/>
</dbReference>
<comment type="subcellular location">
    <subcellularLocation>
        <location evidence="1">Nucleus</location>
    </subcellularLocation>
</comment>
<dbReference type="Gene3D" id="1.10.10.60">
    <property type="entry name" value="Homeodomain-like"/>
    <property type="match status" value="2"/>
</dbReference>
<evidence type="ECO:0000256" key="1">
    <source>
        <dbReference type="ARBA" id="ARBA00004123"/>
    </source>
</evidence>
<dbReference type="Proteomes" id="UP001161247">
    <property type="component" value="Chromosome 3"/>
</dbReference>
<sequence length="712" mass="82507">MVLEEEMIDRVRNKDKKSKENSKKLKNDAVSGDVICEPGNVDTDRMLNDGTGFENKSGERGEIEKKKNKKKKVKYMLEAQESDGDTKKVEIDSNKESEVIAEKMHDANGIKKVKKKKWKESDKRGSSDIHLQEKSFEDFEDRSTTGEHNIELQDGSGAIAVGLESDRVAVLLEQKKTKKKRKTSKSNLDLDEPLGDSRDLESGEEGARRKKRKRGKDQSIVSEDEGQEHDFNNIELQDGSGAIAVGLESDRVAVLLEQRKTKKKRKTSKSNLDLDEPLGDSRDLESGEKGARRKKRKREKDQSIVSEDEGQEHDFNNPDDKRQSNVAEGDNNETLKGTNVGVIAEDDVVLKDKKRKKKSKKRKGDLASGADTNMSSEMDSHLNDETEGRQDEAKSVEKESEDPKTRKRKKKVRFSGEDEVFAMPEVELVRGKRFSEQEDEMVRAAVYNYIEAHDLGDEGLDMVLHCRSNPKVKNCWDEIAAGIPHRPRSSVYFRAHVLFQRDEKRKWTKEEMEQLRELHKKHGNKWKTLADELGKYRYHVKDAWRNIRHESMKHGKWSQDEYQSLFDLVNLDLRMKYFEEKHSKYGMLRDNIPWTAISDKLTTRAEPSCCYKWYYCLSSPMVGEKIWLDSDDYRLLDALYQLDATCYEDVDWDSILEHRSGDVCQRRWKEMVRHIGDSRKKPFPDQVEVLAQRYCPELLDARENWENKPYVS</sequence>
<dbReference type="Pfam" id="PF13921">
    <property type="entry name" value="Myb_DNA-bind_6"/>
    <property type="match status" value="1"/>
</dbReference>
<dbReference type="GO" id="GO:0005634">
    <property type="term" value="C:nucleus"/>
    <property type="evidence" value="ECO:0007669"/>
    <property type="project" value="UniProtKB-SubCell"/>
</dbReference>
<feature type="region of interest" description="Disordered" evidence="3">
    <location>
        <begin position="173"/>
        <end position="235"/>
    </location>
</feature>
<dbReference type="InterPro" id="IPR001005">
    <property type="entry name" value="SANT/Myb"/>
</dbReference>
<dbReference type="CDD" id="cd00167">
    <property type="entry name" value="SANT"/>
    <property type="match status" value="1"/>
</dbReference>
<dbReference type="InterPro" id="IPR009057">
    <property type="entry name" value="Homeodomain-like_sf"/>
</dbReference>
<feature type="compositionally biased region" description="Basic and acidic residues" evidence="3">
    <location>
        <begin position="312"/>
        <end position="323"/>
    </location>
</feature>
<dbReference type="AlphaFoldDB" id="A0AAV1CZR3"/>
<evidence type="ECO:0000256" key="2">
    <source>
        <dbReference type="ARBA" id="ARBA00023242"/>
    </source>
</evidence>
<reference evidence="6" key="1">
    <citation type="submission" date="2023-03" db="EMBL/GenBank/DDBJ databases">
        <authorList>
            <person name="Julca I."/>
        </authorList>
    </citation>
    <scope>NUCLEOTIDE SEQUENCE</scope>
</reference>
<feature type="compositionally biased region" description="Basic and acidic residues" evidence="3">
    <location>
        <begin position="279"/>
        <end position="290"/>
    </location>
</feature>
<dbReference type="SMART" id="SM00717">
    <property type="entry name" value="SANT"/>
    <property type="match status" value="4"/>
</dbReference>
<organism evidence="6 7">
    <name type="scientific">Oldenlandia corymbosa var. corymbosa</name>
    <dbReference type="NCBI Taxonomy" id="529605"/>
    <lineage>
        <taxon>Eukaryota</taxon>
        <taxon>Viridiplantae</taxon>
        <taxon>Streptophyta</taxon>
        <taxon>Embryophyta</taxon>
        <taxon>Tracheophyta</taxon>
        <taxon>Spermatophyta</taxon>
        <taxon>Magnoliopsida</taxon>
        <taxon>eudicotyledons</taxon>
        <taxon>Gunneridae</taxon>
        <taxon>Pentapetalae</taxon>
        <taxon>asterids</taxon>
        <taxon>lamiids</taxon>
        <taxon>Gentianales</taxon>
        <taxon>Rubiaceae</taxon>
        <taxon>Rubioideae</taxon>
        <taxon>Spermacoceae</taxon>
        <taxon>Hedyotis-Oldenlandia complex</taxon>
        <taxon>Oldenlandia</taxon>
    </lineage>
</organism>
<feature type="region of interest" description="Disordered" evidence="3">
    <location>
        <begin position="100"/>
        <end position="158"/>
    </location>
</feature>
<feature type="domain" description="Myb-like" evidence="4">
    <location>
        <begin position="619"/>
        <end position="672"/>
    </location>
</feature>
<keyword evidence="2" id="KW-0539">Nucleus</keyword>
<feature type="region of interest" description="Disordered" evidence="3">
    <location>
        <begin position="1"/>
        <end position="71"/>
    </location>
</feature>